<dbReference type="Proteomes" id="UP000305887">
    <property type="component" value="Unassembled WGS sequence"/>
</dbReference>
<proteinExistence type="predicted"/>
<dbReference type="InterPro" id="IPR025430">
    <property type="entry name" value="DUF4167"/>
</dbReference>
<feature type="compositionally biased region" description="Basic residues" evidence="1">
    <location>
        <begin position="282"/>
        <end position="291"/>
    </location>
</feature>
<protein>
    <submittedName>
        <fullName evidence="3">DUF4167 domain-containing protein</fullName>
    </submittedName>
</protein>
<dbReference type="OrthoDB" id="9816310at2"/>
<name>A0A5C4N571_9RHOB</name>
<evidence type="ECO:0000256" key="1">
    <source>
        <dbReference type="SAM" id="MobiDB-lite"/>
    </source>
</evidence>
<evidence type="ECO:0000313" key="4">
    <source>
        <dbReference type="Proteomes" id="UP000305887"/>
    </source>
</evidence>
<accession>A0A5C4N571</accession>
<dbReference type="EMBL" id="VDFU01000001">
    <property type="protein sequence ID" value="TNC52768.1"/>
    <property type="molecule type" value="Genomic_DNA"/>
</dbReference>
<dbReference type="RefSeq" id="WP_139074532.1">
    <property type="nucleotide sequence ID" value="NZ_VDFU01000001.1"/>
</dbReference>
<feature type="region of interest" description="Disordered" evidence="1">
    <location>
        <begin position="164"/>
        <end position="229"/>
    </location>
</feature>
<keyword evidence="4" id="KW-1185">Reference proteome</keyword>
<comment type="caution">
    <text evidence="3">The sequence shown here is derived from an EMBL/GenBank/DDBJ whole genome shotgun (WGS) entry which is preliminary data.</text>
</comment>
<evidence type="ECO:0000313" key="3">
    <source>
        <dbReference type="EMBL" id="TNC52768.1"/>
    </source>
</evidence>
<sequence>MRSSKQRQRNKQNRNTRPTGGNIINRVFDSSGPEGKVRGTPQQIIEKYLQLHRDAQLAGDRVNAENFAQHAEHYTRMLAEAMRDVERAREEQEQFQRERQQERDRQMEREREQQRERDQQRERQQERAARFRPQEERTPEEAQPAVFHNEPSFLTQPLFPVMVAEPQDDMVPNAGLVDTPEERAPRRDRQRRGPREGNERRAPQPQAAAESSGAERVEPRPNAIVPQAAPPAPVTLEAVTSEAVAPEIVTPVSVAPEAVTPEAVIPDAATPDVSADAAPAQRPRRPRKPRAPRAEVATPDAAE</sequence>
<organism evidence="3 4">
    <name type="scientific">Rubellimicrobium rubrum</name>
    <dbReference type="NCBI Taxonomy" id="2585369"/>
    <lineage>
        <taxon>Bacteria</taxon>
        <taxon>Pseudomonadati</taxon>
        <taxon>Pseudomonadota</taxon>
        <taxon>Alphaproteobacteria</taxon>
        <taxon>Rhodobacterales</taxon>
        <taxon>Roseobacteraceae</taxon>
        <taxon>Rubellimicrobium</taxon>
    </lineage>
</organism>
<evidence type="ECO:0000259" key="2">
    <source>
        <dbReference type="Pfam" id="PF13763"/>
    </source>
</evidence>
<feature type="compositionally biased region" description="Basic residues" evidence="1">
    <location>
        <begin position="1"/>
        <end position="14"/>
    </location>
</feature>
<reference evidence="3 4" key="1">
    <citation type="submission" date="2019-06" db="EMBL/GenBank/DDBJ databases">
        <title>YIM 131921 draft genome.</title>
        <authorList>
            <person name="Jiang L."/>
        </authorList>
    </citation>
    <scope>NUCLEOTIDE SEQUENCE [LARGE SCALE GENOMIC DNA]</scope>
    <source>
        <strain evidence="3 4">YIM 131921</strain>
    </source>
</reference>
<feature type="region of interest" description="Disordered" evidence="1">
    <location>
        <begin position="263"/>
        <end position="303"/>
    </location>
</feature>
<feature type="compositionally biased region" description="Basic and acidic residues" evidence="1">
    <location>
        <begin position="85"/>
        <end position="140"/>
    </location>
</feature>
<feature type="region of interest" description="Disordered" evidence="1">
    <location>
        <begin position="85"/>
        <end position="151"/>
    </location>
</feature>
<dbReference type="AlphaFoldDB" id="A0A5C4N571"/>
<feature type="compositionally biased region" description="Basic and acidic residues" evidence="1">
    <location>
        <begin position="180"/>
        <end position="202"/>
    </location>
</feature>
<feature type="region of interest" description="Disordered" evidence="1">
    <location>
        <begin position="1"/>
        <end position="40"/>
    </location>
</feature>
<feature type="domain" description="DUF4167" evidence="2">
    <location>
        <begin position="7"/>
        <end position="82"/>
    </location>
</feature>
<gene>
    <name evidence="3" type="ORF">FHG66_00275</name>
</gene>
<dbReference type="Pfam" id="PF13763">
    <property type="entry name" value="DUF4167"/>
    <property type="match status" value="1"/>
</dbReference>